<comment type="caution">
    <text evidence="6">The sequence shown here is derived from an EMBL/GenBank/DDBJ whole genome shotgun (WGS) entry which is preliminary data.</text>
</comment>
<evidence type="ECO:0000259" key="5">
    <source>
        <dbReference type="PROSITE" id="PS50118"/>
    </source>
</evidence>
<keyword evidence="7" id="KW-1185">Reference proteome</keyword>
<sequence length="477" mass="52895">MRWGTPARRSPPAMPAASLSPSDSSALSCSSPSEASSPRPIVLSEDLPLPTVPRPFSTKKSHAKKQPLGHIPRPRNAFILFRCDYGRQNERKMREHDQNDISRMVGTIWRNMTEEQRAPWVHLAEAEKKRHATLYPGYKYTPRNKRSKPTEKEVEQQIAKEAEKSVQVELVKRVTETNSKEMVTVYYPPWATRRTLTYFARRATSCPPEGAVSVEPYSEMMDRAMVTTNAKVEDVKQDERPDKEEAPPRKTAEDVFVPSAYGICYKDSSASSESPLSRGICADHSLSQDTHTIDPPGGTSSWGEEAPSSSEYPQNAHDTFHYPERLYIPPFFYLPQGDLAMSQYSYAGPPASGESGNTSDHGNYWPLRLPALSPSPTDTSPAASPVTPTEHSAFLPTAINDEGGQYGEAPSSGKFHAESFTNSEGQEEFLSEFGNIFQPASGVYDGDDTFGAGVNITPRESSMRTTYASYEGLYTQQ</sequence>
<dbReference type="OrthoDB" id="6247875at2759"/>
<dbReference type="PROSITE" id="PS50118">
    <property type="entry name" value="HMG_BOX_2"/>
    <property type="match status" value="1"/>
</dbReference>
<dbReference type="GO" id="GO:0005634">
    <property type="term" value="C:nucleus"/>
    <property type="evidence" value="ECO:0007669"/>
    <property type="project" value="UniProtKB-UniRule"/>
</dbReference>
<keyword evidence="1 3" id="KW-0238">DNA-binding</keyword>
<dbReference type="Proteomes" id="UP000620124">
    <property type="component" value="Unassembled WGS sequence"/>
</dbReference>
<evidence type="ECO:0000313" key="7">
    <source>
        <dbReference type="Proteomes" id="UP000620124"/>
    </source>
</evidence>
<dbReference type="PANTHER" id="PTHR45789">
    <property type="entry name" value="FI18025P1"/>
    <property type="match status" value="1"/>
</dbReference>
<dbReference type="PANTHER" id="PTHR45789:SF2">
    <property type="entry name" value="FI18025P1"/>
    <property type="match status" value="1"/>
</dbReference>
<dbReference type="SMART" id="SM00398">
    <property type="entry name" value="HMG"/>
    <property type="match status" value="1"/>
</dbReference>
<reference evidence="6" key="1">
    <citation type="submission" date="2020-05" db="EMBL/GenBank/DDBJ databases">
        <title>Mycena genomes resolve the evolution of fungal bioluminescence.</title>
        <authorList>
            <person name="Tsai I.J."/>
        </authorList>
    </citation>
    <scope>NUCLEOTIDE SEQUENCE</scope>
    <source>
        <strain evidence="6">CCC161011</strain>
    </source>
</reference>
<feature type="compositionally biased region" description="Low complexity" evidence="4">
    <location>
        <begin position="1"/>
        <end position="40"/>
    </location>
</feature>
<feature type="region of interest" description="Disordered" evidence="4">
    <location>
        <begin position="286"/>
        <end position="316"/>
    </location>
</feature>
<feature type="region of interest" description="Disordered" evidence="4">
    <location>
        <begin position="1"/>
        <end position="71"/>
    </location>
</feature>
<dbReference type="EMBL" id="JACAZI010000034">
    <property type="protein sequence ID" value="KAF7328912.1"/>
    <property type="molecule type" value="Genomic_DNA"/>
</dbReference>
<evidence type="ECO:0000256" key="1">
    <source>
        <dbReference type="ARBA" id="ARBA00023125"/>
    </source>
</evidence>
<keyword evidence="2 3" id="KW-0539">Nucleus</keyword>
<protein>
    <recommendedName>
        <fullName evidence="5">HMG box domain-containing protein</fullName>
    </recommendedName>
</protein>
<dbReference type="Pfam" id="PF00505">
    <property type="entry name" value="HMG_box"/>
    <property type="match status" value="1"/>
</dbReference>
<dbReference type="Gene3D" id="1.10.30.10">
    <property type="entry name" value="High mobility group box domain"/>
    <property type="match status" value="1"/>
</dbReference>
<dbReference type="GO" id="GO:0000981">
    <property type="term" value="F:DNA-binding transcription factor activity, RNA polymerase II-specific"/>
    <property type="evidence" value="ECO:0007669"/>
    <property type="project" value="TreeGrafter"/>
</dbReference>
<evidence type="ECO:0000256" key="4">
    <source>
        <dbReference type="SAM" id="MobiDB-lite"/>
    </source>
</evidence>
<accession>A0A8H6WUL5</accession>
<feature type="region of interest" description="Disordered" evidence="4">
    <location>
        <begin position="230"/>
        <end position="252"/>
    </location>
</feature>
<dbReference type="AlphaFoldDB" id="A0A8H6WUL5"/>
<feature type="DNA-binding region" description="HMG box" evidence="3">
    <location>
        <begin position="71"/>
        <end position="139"/>
    </location>
</feature>
<organism evidence="6 7">
    <name type="scientific">Mycena venus</name>
    <dbReference type="NCBI Taxonomy" id="2733690"/>
    <lineage>
        <taxon>Eukaryota</taxon>
        <taxon>Fungi</taxon>
        <taxon>Dikarya</taxon>
        <taxon>Basidiomycota</taxon>
        <taxon>Agaricomycotina</taxon>
        <taxon>Agaricomycetes</taxon>
        <taxon>Agaricomycetidae</taxon>
        <taxon>Agaricales</taxon>
        <taxon>Marasmiineae</taxon>
        <taxon>Mycenaceae</taxon>
        <taxon>Mycena</taxon>
    </lineage>
</organism>
<feature type="domain" description="HMG box" evidence="5">
    <location>
        <begin position="71"/>
        <end position="139"/>
    </location>
</feature>
<evidence type="ECO:0000313" key="6">
    <source>
        <dbReference type="EMBL" id="KAF7328912.1"/>
    </source>
</evidence>
<evidence type="ECO:0000256" key="3">
    <source>
        <dbReference type="PROSITE-ProRule" id="PRU00267"/>
    </source>
</evidence>
<feature type="compositionally biased region" description="Basic and acidic residues" evidence="4">
    <location>
        <begin position="231"/>
        <end position="252"/>
    </location>
</feature>
<proteinExistence type="predicted"/>
<name>A0A8H6WUL5_9AGAR</name>
<feature type="compositionally biased region" description="Basic residues" evidence="4">
    <location>
        <begin position="57"/>
        <end position="67"/>
    </location>
</feature>
<feature type="compositionally biased region" description="Polar residues" evidence="4">
    <location>
        <begin position="298"/>
        <end position="316"/>
    </location>
</feature>
<dbReference type="CDD" id="cd01389">
    <property type="entry name" value="HMG-box_ROX1-like"/>
    <property type="match status" value="1"/>
</dbReference>
<evidence type="ECO:0000256" key="2">
    <source>
        <dbReference type="ARBA" id="ARBA00023242"/>
    </source>
</evidence>
<dbReference type="InterPro" id="IPR036910">
    <property type="entry name" value="HMG_box_dom_sf"/>
</dbReference>
<dbReference type="SUPFAM" id="SSF47095">
    <property type="entry name" value="HMG-box"/>
    <property type="match status" value="1"/>
</dbReference>
<dbReference type="InterPro" id="IPR051356">
    <property type="entry name" value="SOX/SOX-like_TF"/>
</dbReference>
<gene>
    <name evidence="6" type="ORF">MVEN_02521000</name>
</gene>
<dbReference type="GO" id="GO:0000978">
    <property type="term" value="F:RNA polymerase II cis-regulatory region sequence-specific DNA binding"/>
    <property type="evidence" value="ECO:0007669"/>
    <property type="project" value="TreeGrafter"/>
</dbReference>
<dbReference type="InterPro" id="IPR009071">
    <property type="entry name" value="HMG_box_dom"/>
</dbReference>